<keyword evidence="2" id="KW-0472">Membrane</keyword>
<dbReference type="EMBL" id="CADEPI010000054">
    <property type="protein sequence ID" value="CAB3370679.1"/>
    <property type="molecule type" value="Genomic_DNA"/>
</dbReference>
<dbReference type="Proteomes" id="UP000494165">
    <property type="component" value="Unassembled WGS sequence"/>
</dbReference>
<keyword evidence="2" id="KW-0812">Transmembrane</keyword>
<accession>A0A8S1CK43</accession>
<evidence type="ECO:0000313" key="4">
    <source>
        <dbReference type="Proteomes" id="UP000494165"/>
    </source>
</evidence>
<evidence type="ECO:0000256" key="2">
    <source>
        <dbReference type="SAM" id="Phobius"/>
    </source>
</evidence>
<organism evidence="3 4">
    <name type="scientific">Cloeon dipterum</name>
    <dbReference type="NCBI Taxonomy" id="197152"/>
    <lineage>
        <taxon>Eukaryota</taxon>
        <taxon>Metazoa</taxon>
        <taxon>Ecdysozoa</taxon>
        <taxon>Arthropoda</taxon>
        <taxon>Hexapoda</taxon>
        <taxon>Insecta</taxon>
        <taxon>Pterygota</taxon>
        <taxon>Palaeoptera</taxon>
        <taxon>Ephemeroptera</taxon>
        <taxon>Pisciforma</taxon>
        <taxon>Baetidae</taxon>
        <taxon>Cloeon</taxon>
    </lineage>
</organism>
<feature type="transmembrane region" description="Helical" evidence="2">
    <location>
        <begin position="142"/>
        <end position="161"/>
    </location>
</feature>
<keyword evidence="2" id="KW-1133">Transmembrane helix</keyword>
<comment type="caution">
    <text evidence="3">The sequence shown here is derived from an EMBL/GenBank/DDBJ whole genome shotgun (WGS) entry which is preliminary data.</text>
</comment>
<sequence>MTAAVAGMQAALLIRQKQTLRKKKGRRADLPSNVATKDIAPFPTYPPQAWGKAASLTTERRFSLSDAAAVQHRDKATKAHRRWVKKNRIRDASCGDDDDSLGVDSSAANVVLYIGLGLVCVGMVISFVGLGEKGFKTAELRLIGPSLLAAGAFFCLLRVLFCTCPASCCCLCPEERRRRRRHKRRRRKQRGETVSSSDDEKPTVSTIITRKPPPFKVNGDNSKHVVIPINRLPPTPTPPGHQRGVQQQTTHLTVPSITTSAPLPNYISDSEPVVDPVPGPSGRPQGQELVLNASMLV</sequence>
<gene>
    <name evidence="3" type="ORF">CLODIP_2_CD04504</name>
</gene>
<protein>
    <submittedName>
        <fullName evidence="3">Uncharacterized protein</fullName>
    </submittedName>
</protein>
<dbReference type="AlphaFoldDB" id="A0A8S1CK43"/>
<feature type="transmembrane region" description="Helical" evidence="2">
    <location>
        <begin position="110"/>
        <end position="130"/>
    </location>
</feature>
<evidence type="ECO:0000256" key="1">
    <source>
        <dbReference type="SAM" id="MobiDB-lite"/>
    </source>
</evidence>
<feature type="compositionally biased region" description="Basic residues" evidence="1">
    <location>
        <begin position="180"/>
        <end position="189"/>
    </location>
</feature>
<keyword evidence="4" id="KW-1185">Reference proteome</keyword>
<feature type="region of interest" description="Disordered" evidence="1">
    <location>
        <begin position="180"/>
        <end position="215"/>
    </location>
</feature>
<name>A0A8S1CK43_9INSE</name>
<proteinExistence type="predicted"/>
<dbReference type="OrthoDB" id="6425771at2759"/>
<reference evidence="3 4" key="1">
    <citation type="submission" date="2020-04" db="EMBL/GenBank/DDBJ databases">
        <authorList>
            <person name="Alioto T."/>
            <person name="Alioto T."/>
            <person name="Gomez Garrido J."/>
        </authorList>
    </citation>
    <scope>NUCLEOTIDE SEQUENCE [LARGE SCALE GENOMIC DNA]</scope>
</reference>
<evidence type="ECO:0000313" key="3">
    <source>
        <dbReference type="EMBL" id="CAB3370679.1"/>
    </source>
</evidence>